<dbReference type="RefSeq" id="WP_213043084.1">
    <property type="nucleotide sequence ID" value="NZ_CAJNBJ010000017.1"/>
</dbReference>
<dbReference type="InterPro" id="IPR010359">
    <property type="entry name" value="IrrE_HExxH"/>
</dbReference>
<organism evidence="2 3">
    <name type="scientific">Nitrospira defluvii</name>
    <dbReference type="NCBI Taxonomy" id="330214"/>
    <lineage>
        <taxon>Bacteria</taxon>
        <taxon>Pseudomonadati</taxon>
        <taxon>Nitrospirota</taxon>
        <taxon>Nitrospiria</taxon>
        <taxon>Nitrospirales</taxon>
        <taxon>Nitrospiraceae</taxon>
        <taxon>Nitrospira</taxon>
    </lineage>
</organism>
<dbReference type="Proteomes" id="UP000675880">
    <property type="component" value="Unassembled WGS sequence"/>
</dbReference>
<sequence length="252" mass="27963">MIADDPEALLKALHVTDPRDIDIEAIAQYCGATVIYERLVGCEGRIIGHGNRAIITVDQRATTSRKRFSAAHELGHWMKHRGKVALVCDHEQLMCQWEGRDRESVANRYAAELLLPQYLFQPLLKDKPLTLETVRGLAEQFETSITATAMRLVQLTDRSAALICASEHGRAWFELSPSAKAAQCWPRRTLPVDSGAAAILKRDEELIGPRKVPATVWFGGNNASITDVVEDTVRITAHLAISLVVWPSSCTR</sequence>
<dbReference type="EMBL" id="CAJNBJ010000017">
    <property type="protein sequence ID" value="CAE6770018.1"/>
    <property type="molecule type" value="Genomic_DNA"/>
</dbReference>
<evidence type="ECO:0000259" key="1">
    <source>
        <dbReference type="Pfam" id="PF06114"/>
    </source>
</evidence>
<accession>A0ABN7LZE4</accession>
<dbReference type="InterPro" id="IPR052345">
    <property type="entry name" value="Rad_response_metalloprotease"/>
</dbReference>
<evidence type="ECO:0000313" key="2">
    <source>
        <dbReference type="EMBL" id="CAE6770018.1"/>
    </source>
</evidence>
<evidence type="ECO:0000313" key="3">
    <source>
        <dbReference type="Proteomes" id="UP000675880"/>
    </source>
</evidence>
<reference evidence="2 3" key="1">
    <citation type="submission" date="2021-02" db="EMBL/GenBank/DDBJ databases">
        <authorList>
            <person name="Han P."/>
        </authorList>
    </citation>
    <scope>NUCLEOTIDE SEQUENCE [LARGE SCALE GENOMIC DNA]</scope>
    <source>
        <strain evidence="2">Candidatus Nitrospira sp. ZN2</strain>
    </source>
</reference>
<dbReference type="Gene3D" id="1.10.10.2910">
    <property type="match status" value="1"/>
</dbReference>
<feature type="domain" description="IrrE N-terminal-like" evidence="1">
    <location>
        <begin position="31"/>
        <end position="152"/>
    </location>
</feature>
<keyword evidence="3" id="KW-1185">Reference proteome</keyword>
<proteinExistence type="predicted"/>
<comment type="caution">
    <text evidence="2">The sequence shown here is derived from an EMBL/GenBank/DDBJ whole genome shotgun (WGS) entry which is preliminary data.</text>
</comment>
<protein>
    <submittedName>
        <fullName evidence="2">ImmA/IrrE family metallo-endopeptidase</fullName>
    </submittedName>
</protein>
<dbReference type="PANTHER" id="PTHR43236:SF1">
    <property type="entry name" value="BLL7220 PROTEIN"/>
    <property type="match status" value="1"/>
</dbReference>
<dbReference type="Pfam" id="PF06114">
    <property type="entry name" value="Peptidase_M78"/>
    <property type="match status" value="1"/>
</dbReference>
<name>A0ABN7LZE4_9BACT</name>
<gene>
    <name evidence="2" type="ORF">NSPZN2_40233</name>
</gene>
<dbReference type="PANTHER" id="PTHR43236">
    <property type="entry name" value="ANTITOXIN HIGA1"/>
    <property type="match status" value="1"/>
</dbReference>